<feature type="region of interest" description="Disordered" evidence="3">
    <location>
        <begin position="955"/>
        <end position="1027"/>
    </location>
</feature>
<proteinExistence type="predicted"/>
<dbReference type="InterPro" id="IPR011989">
    <property type="entry name" value="ARM-like"/>
</dbReference>
<evidence type="ECO:0000256" key="1">
    <source>
        <dbReference type="ARBA" id="ARBA00023187"/>
    </source>
</evidence>
<dbReference type="CDD" id="cd00590">
    <property type="entry name" value="RRM_SF"/>
    <property type="match status" value="3"/>
</dbReference>
<dbReference type="InterPro" id="IPR012677">
    <property type="entry name" value="Nucleotide-bd_a/b_plait_sf"/>
</dbReference>
<feature type="compositionally biased region" description="Low complexity" evidence="3">
    <location>
        <begin position="1925"/>
        <end position="1934"/>
    </location>
</feature>
<dbReference type="Pfam" id="PF00076">
    <property type="entry name" value="RRM_1"/>
    <property type="match status" value="3"/>
</dbReference>
<feature type="region of interest" description="Disordered" evidence="3">
    <location>
        <begin position="541"/>
        <end position="839"/>
    </location>
</feature>
<feature type="domain" description="RRM" evidence="4">
    <location>
        <begin position="1522"/>
        <end position="1598"/>
    </location>
</feature>
<protein>
    <recommendedName>
        <fullName evidence="4">RRM domain-containing protein</fullName>
    </recommendedName>
</protein>
<dbReference type="EMBL" id="CAJHUC010000853">
    <property type="protein sequence ID" value="CAD7698579.1"/>
    <property type="molecule type" value="Genomic_DNA"/>
</dbReference>
<feature type="compositionally biased region" description="Basic and acidic residues" evidence="3">
    <location>
        <begin position="593"/>
        <end position="638"/>
    </location>
</feature>
<feature type="domain" description="RRM" evidence="4">
    <location>
        <begin position="1398"/>
        <end position="1478"/>
    </location>
</feature>
<gene>
    <name evidence="5" type="ORF">OSTQU699_LOCUS3940</name>
</gene>
<keyword evidence="2" id="KW-0694">RNA-binding</keyword>
<dbReference type="InterPro" id="IPR000504">
    <property type="entry name" value="RRM_dom"/>
</dbReference>
<feature type="compositionally biased region" description="Gly residues" evidence="3">
    <location>
        <begin position="1935"/>
        <end position="1947"/>
    </location>
</feature>
<keyword evidence="1" id="KW-0508">mRNA splicing</keyword>
<feature type="compositionally biased region" description="Polar residues" evidence="3">
    <location>
        <begin position="760"/>
        <end position="786"/>
    </location>
</feature>
<accession>A0A8S1IXC2</accession>
<dbReference type="Gene3D" id="3.30.70.330">
    <property type="match status" value="3"/>
</dbReference>
<dbReference type="SUPFAM" id="SSF48371">
    <property type="entry name" value="ARM repeat"/>
    <property type="match status" value="1"/>
</dbReference>
<dbReference type="Proteomes" id="UP000708148">
    <property type="component" value="Unassembled WGS sequence"/>
</dbReference>
<feature type="compositionally biased region" description="Low complexity" evidence="3">
    <location>
        <begin position="825"/>
        <end position="839"/>
    </location>
</feature>
<dbReference type="GO" id="GO:0003723">
    <property type="term" value="F:RNA binding"/>
    <property type="evidence" value="ECO:0007669"/>
    <property type="project" value="UniProtKB-UniRule"/>
</dbReference>
<evidence type="ECO:0000259" key="4">
    <source>
        <dbReference type="PROSITE" id="PS50102"/>
    </source>
</evidence>
<feature type="compositionally biased region" description="Polar residues" evidence="3">
    <location>
        <begin position="898"/>
        <end position="917"/>
    </location>
</feature>
<dbReference type="InterPro" id="IPR050907">
    <property type="entry name" value="SRSF"/>
</dbReference>
<dbReference type="InterPro" id="IPR035979">
    <property type="entry name" value="RBD_domain_sf"/>
</dbReference>
<feature type="region of interest" description="Disordered" evidence="3">
    <location>
        <begin position="1864"/>
        <end position="1964"/>
    </location>
</feature>
<feature type="region of interest" description="Disordered" evidence="3">
    <location>
        <begin position="1616"/>
        <end position="1641"/>
    </location>
</feature>
<name>A0A8S1IXC2_9CHLO</name>
<evidence type="ECO:0000313" key="5">
    <source>
        <dbReference type="EMBL" id="CAD7698579.1"/>
    </source>
</evidence>
<dbReference type="SUPFAM" id="SSF54928">
    <property type="entry name" value="RNA-binding domain, RBD"/>
    <property type="match status" value="2"/>
</dbReference>
<evidence type="ECO:0000256" key="3">
    <source>
        <dbReference type="SAM" id="MobiDB-lite"/>
    </source>
</evidence>
<feature type="domain" description="RRM" evidence="4">
    <location>
        <begin position="1231"/>
        <end position="1307"/>
    </location>
</feature>
<feature type="compositionally biased region" description="Basic residues" evidence="3">
    <location>
        <begin position="550"/>
        <end position="564"/>
    </location>
</feature>
<feature type="region of interest" description="Disordered" evidence="3">
    <location>
        <begin position="1043"/>
        <end position="1069"/>
    </location>
</feature>
<keyword evidence="6" id="KW-1185">Reference proteome</keyword>
<feature type="compositionally biased region" description="Basic and acidic residues" evidence="3">
    <location>
        <begin position="575"/>
        <end position="584"/>
    </location>
</feature>
<dbReference type="SMART" id="SM00360">
    <property type="entry name" value="RRM"/>
    <property type="match status" value="3"/>
</dbReference>
<feature type="region of interest" description="Disordered" evidence="3">
    <location>
        <begin position="1479"/>
        <end position="1501"/>
    </location>
</feature>
<dbReference type="OrthoDB" id="515436at2759"/>
<keyword evidence="1" id="KW-0507">mRNA processing</keyword>
<feature type="compositionally biased region" description="Polar residues" evidence="3">
    <location>
        <begin position="735"/>
        <end position="752"/>
    </location>
</feature>
<comment type="caution">
    <text evidence="5">The sequence shown here is derived from an EMBL/GenBank/DDBJ whole genome shotgun (WGS) entry which is preliminary data.</text>
</comment>
<dbReference type="PANTHER" id="PTHR23147">
    <property type="entry name" value="SERINE/ARGININE RICH SPLICING FACTOR"/>
    <property type="match status" value="1"/>
</dbReference>
<reference evidence="5" key="1">
    <citation type="submission" date="2020-12" db="EMBL/GenBank/DDBJ databases">
        <authorList>
            <person name="Iha C."/>
        </authorList>
    </citation>
    <scope>NUCLEOTIDE SEQUENCE</scope>
</reference>
<sequence>MEVLGQSCKSCMDVECEYELREDAPESVVEALQQFPRDLNVQTAAIRALLSLSGCLTCRSFYDKNTQDVLGGSGAVEALLTAILRLQETAAQSCRRSIADAVQALHYICLMNKNNVARLSSNQGLNIIRLCIEDAGNELTVQEHGCMLLAELACRQDASDQEVIDCVVTVSNVARLQMQEKFIEVARAAVWSLTRIASSALHPRNHQQQEGSWMAGLWQVWPIMQGQALHMILDMMQSCQLKDDPLVKHCLDFIAVVGGDDGGLRGAGPNLDGVSALSVAALTVYQVFIAAQDTRMQAVALRTLYALLSNPQCLAVDMDFWDAAECIFKAMRGSRKLRDPTTKDVLCTQAFGLAVIGKLLDLADEGDSKALKPKVAAPLAMYSQDIHGAIATMVRYIAEGNEIVSFDFAEDDPVVEVSCCRYACHCCFLHEPTKGRDVLASVEGAAVCLLYCGDDALNSTDKDGFTILHRLAEAGLSECLAVYIRESGDALDFLKRTKHGANALQLARDSKVLGCVLVLEKATEAAAKAAQDALLRELEREGGKKEKQHLQHQPHVKKPRKKKGLPIAAGQGDVQEDKKEEKKQKISVQSQEKCAEEKRAKEEQSRKEEAESRRRQEEEYERALEARRRQLEEQEKKMLQQAREASLQETNEETMKEQQAPAAQKGRKSLMNGSTSAKEPKLTPLQDSKSQKRAFLSRASEPETKKVHGPAKATVDVNKQEGSVVGKSRDFGGQTAPSVSPQVQKRSSQNRLVKTETGDKQSSTSATAHAQQVSKVLPTGTASSPPGVNPSKGPQRSIVGGEAQANHPTCTPHDPKQQQARQSVQGATPSSSQGGSQTQSLIALQGAHTCSNAQPPQSSCLDVLASQTSVSTNGAMEASRAPALGTRQAREPLVGGETTPTMPASASSGLPPDQQSHPWGALGGNRQGVSEITPPSFAFTLPSLGANELGKHHQVAGSCGAPQNGGMGDLGNHWPSPSPMSMALEAYPQGTSISEPFPPQPAQWLRSQQSQCVPEHHMSNPILTPGATRESAATEWTHLRPLESGAQGTGASHGARLGAKGAASGPALEEEDMVDDSQIMSWLSSDIAGLILTENGTEKAEDVAVVSGPGVDPNGHTDREYGQPDHHQFGCPWDWWTAPPPPSSPITISSSASNSPLMKSSVNGNAGIHGHGHRQIGIVDDNPEAWHRSPSLGAPGPPLVYPPAPYSSMWAPQGEVPEPLLERGELKVLSKHLWLGNLNTRLPRSILKSVFEEFGPVEDVVTFPGRMYAFVNFHLPEDAARAAEVLDQKEVPSLTGNKKLVIKFRPNRKALGRVGDMLLGMAAEDGRPVGEEGAGGEAAFVPPYGAAMQHQGSAGALPDPSSSHCAPSFHSWDDTGENASPPHHKGGSAEWGGFMPSSRVWLGNISSTANAATIRSVLAKFGSITDVATFPARTGPLRFAFVTFERVADALESYKNLNNVIVPTLTATKQLKMRFKPAREASGHWQQNGGTPDDLEEFDFDGEEPFYPEDEEGNIPEGRPSRHLWLGNVCLRPSKTVLFSLYSRYGPVESVRTFPGKTFAFVNFQQTQHAARAKEALDGEVVTAISGSKPLVVRFQKEGSGPPMWFKVDGRLGTRRGYRLEPSPGPEGAPSDMPSPSPNAAKSWQMEQYAGENGCEEGVPQAVDEMPQLNLSNRLNPNNIHFDSNLANRYNRMSKHEKEALWAEDRAQHRLSETLVNGSRRYMGGQQDGSSRSSALEASSIGDLTRTLSAAALGNSRVEPGMDRATSWGDNMMASHYRGSRRPGMYGGGPGMYGEDYGQYSFPMDLQARQFAPNGAQYRHMPQGAGLHHQANRTHSGGNASVAQYGMAMPGFDTPNPSFAPRATSGAPFSAASDRTLQPQGYYTGGENGLGSQPRGLVPAQRKGHARTPSEIYGSLPTTLMPELEGPMEGAAASEGGGGMGGWGPAGNGAPVSSPFGAAAVQGE</sequence>
<evidence type="ECO:0000313" key="6">
    <source>
        <dbReference type="Proteomes" id="UP000708148"/>
    </source>
</evidence>
<dbReference type="PROSITE" id="PS50102">
    <property type="entry name" value="RRM"/>
    <property type="match status" value="3"/>
</dbReference>
<evidence type="ECO:0000256" key="2">
    <source>
        <dbReference type="PROSITE-ProRule" id="PRU00176"/>
    </source>
</evidence>
<organism evidence="5 6">
    <name type="scientific">Ostreobium quekettii</name>
    <dbReference type="NCBI Taxonomy" id="121088"/>
    <lineage>
        <taxon>Eukaryota</taxon>
        <taxon>Viridiplantae</taxon>
        <taxon>Chlorophyta</taxon>
        <taxon>core chlorophytes</taxon>
        <taxon>Ulvophyceae</taxon>
        <taxon>TCBD clade</taxon>
        <taxon>Bryopsidales</taxon>
        <taxon>Ostreobineae</taxon>
        <taxon>Ostreobiaceae</taxon>
        <taxon>Ostreobium</taxon>
    </lineage>
</organism>
<feature type="region of interest" description="Disordered" evidence="3">
    <location>
        <begin position="873"/>
        <end position="934"/>
    </location>
</feature>
<feature type="compositionally biased region" description="Pro residues" evidence="3">
    <location>
        <begin position="1623"/>
        <end position="1637"/>
    </location>
</feature>
<dbReference type="InterPro" id="IPR016024">
    <property type="entry name" value="ARM-type_fold"/>
</dbReference>
<dbReference type="Gene3D" id="1.25.10.10">
    <property type="entry name" value="Leucine-rich Repeat Variant"/>
    <property type="match status" value="1"/>
</dbReference>
<dbReference type="GO" id="GO:0008380">
    <property type="term" value="P:RNA splicing"/>
    <property type="evidence" value="ECO:0007669"/>
    <property type="project" value="UniProtKB-KW"/>
</dbReference>
<feature type="region of interest" description="Disordered" evidence="3">
    <location>
        <begin position="1350"/>
        <end position="1390"/>
    </location>
</feature>